<accession>A0A2Z6MCC1</accession>
<dbReference type="PANTHER" id="PTHR31225:SF221">
    <property type="entry name" value="(-)-GERMACRENE D SYNTHASE"/>
    <property type="match status" value="1"/>
</dbReference>
<reference evidence="8" key="1">
    <citation type="journal article" date="2017" name="Front. Plant Sci.">
        <title>Climate Clever Clovers: New Paradigm to Reduce the Environmental Footprint of Ruminants by Breeding Low Methanogenic Forages Utilizing Haplotype Variation.</title>
        <authorList>
            <person name="Kaur P."/>
            <person name="Appels R."/>
            <person name="Bayer P.E."/>
            <person name="Keeble-Gagnere G."/>
            <person name="Wang J."/>
            <person name="Hirakawa H."/>
            <person name="Shirasawa K."/>
            <person name="Vercoe P."/>
            <person name="Stefanova K."/>
            <person name="Durmic Z."/>
            <person name="Nichols P."/>
            <person name="Revell C."/>
            <person name="Isobe S.N."/>
            <person name="Edwards D."/>
            <person name="Erskine W."/>
        </authorList>
    </citation>
    <scope>NUCLEOTIDE SEQUENCE [LARGE SCALE GENOMIC DNA]</scope>
    <source>
        <strain evidence="8">cv. Daliak</strain>
    </source>
</reference>
<dbReference type="Gene3D" id="1.50.10.130">
    <property type="entry name" value="Terpene synthase, N-terminal domain"/>
    <property type="match status" value="1"/>
</dbReference>
<dbReference type="Pfam" id="PF03936">
    <property type="entry name" value="Terpene_synth_C"/>
    <property type="match status" value="1"/>
</dbReference>
<sequence>MLFSDVFKKFKNEQGNFNETLIGDVEGMLSLYEATHMRIHGEDILDEALSFTSLHLKMMATQLSPSLATKINHSLKRPLFKNLPRLVARHYISNYEQDPSHDATLWWKDLDFETKLPFARNRIVEAYFWILGVYFEPQYSIGRRILTKVISLASVIDDIYDNYGTIEELQLFTQAIERWDISCMDFLPEYMKVCYKAVWDVYEEMEQEMVKEDRAFCVIYAKNEMIRLVQAYFTEAQWFSGNYIPTVEEYMALGVVNSGYYLVTTTSFIGMGCIATEEIFQWLTNNPKIVNATSIIARLMDDIVSNEVSTTIN</sequence>
<dbReference type="GO" id="GO:0016102">
    <property type="term" value="P:diterpenoid biosynthetic process"/>
    <property type="evidence" value="ECO:0007669"/>
    <property type="project" value="InterPro"/>
</dbReference>
<evidence type="ECO:0000256" key="3">
    <source>
        <dbReference type="ARBA" id="ARBA00022842"/>
    </source>
</evidence>
<evidence type="ECO:0000313" key="8">
    <source>
        <dbReference type="Proteomes" id="UP000242715"/>
    </source>
</evidence>
<evidence type="ECO:0000256" key="2">
    <source>
        <dbReference type="ARBA" id="ARBA00022723"/>
    </source>
</evidence>
<dbReference type="InterPro" id="IPR001906">
    <property type="entry name" value="Terpene_synth_N"/>
</dbReference>
<keyword evidence="3" id="KW-0460">Magnesium</keyword>
<evidence type="ECO:0000259" key="6">
    <source>
        <dbReference type="Pfam" id="PF03936"/>
    </source>
</evidence>
<protein>
    <recommendedName>
        <fullName evidence="9">Terpene synthase metal-binding domain-containing protein</fullName>
    </recommendedName>
</protein>
<dbReference type="CDD" id="cd00684">
    <property type="entry name" value="Terpene_cyclase_plant_C1"/>
    <property type="match status" value="1"/>
</dbReference>
<dbReference type="SUPFAM" id="SSF48239">
    <property type="entry name" value="Terpenoid cyclases/Protein prenyltransferases"/>
    <property type="match status" value="1"/>
</dbReference>
<dbReference type="Pfam" id="PF01397">
    <property type="entry name" value="Terpene_synth"/>
    <property type="match status" value="1"/>
</dbReference>
<evidence type="ECO:0000313" key="7">
    <source>
        <dbReference type="EMBL" id="GAU29471.1"/>
    </source>
</evidence>
<keyword evidence="4" id="KW-0456">Lyase</keyword>
<dbReference type="PANTHER" id="PTHR31225">
    <property type="entry name" value="OS04G0344100 PROTEIN-RELATED"/>
    <property type="match status" value="1"/>
</dbReference>
<dbReference type="InterPro" id="IPR050148">
    <property type="entry name" value="Terpene_synthase-like"/>
</dbReference>
<evidence type="ECO:0000256" key="1">
    <source>
        <dbReference type="ARBA" id="ARBA00001946"/>
    </source>
</evidence>
<evidence type="ECO:0000256" key="4">
    <source>
        <dbReference type="ARBA" id="ARBA00023239"/>
    </source>
</evidence>
<comment type="cofactor">
    <cofactor evidence="1">
        <name>Mg(2+)</name>
        <dbReference type="ChEBI" id="CHEBI:18420"/>
    </cofactor>
</comment>
<name>A0A2Z6MCC1_TRISU</name>
<dbReference type="InterPro" id="IPR005630">
    <property type="entry name" value="Terpene_synthase_metal-bd"/>
</dbReference>
<dbReference type="InterPro" id="IPR044814">
    <property type="entry name" value="Terpene_cyclase_plant_C1"/>
</dbReference>
<dbReference type="GO" id="GO:0010333">
    <property type="term" value="F:terpene synthase activity"/>
    <property type="evidence" value="ECO:0007669"/>
    <property type="project" value="InterPro"/>
</dbReference>
<dbReference type="Proteomes" id="UP000242715">
    <property type="component" value="Unassembled WGS sequence"/>
</dbReference>
<dbReference type="InterPro" id="IPR008949">
    <property type="entry name" value="Isoprenoid_synthase_dom_sf"/>
</dbReference>
<keyword evidence="2" id="KW-0479">Metal-binding</keyword>
<evidence type="ECO:0008006" key="9">
    <source>
        <dbReference type="Google" id="ProtNLM"/>
    </source>
</evidence>
<dbReference type="InterPro" id="IPR008930">
    <property type="entry name" value="Terpenoid_cyclase/PrenylTrfase"/>
</dbReference>
<dbReference type="OrthoDB" id="1877784at2759"/>
<keyword evidence="8" id="KW-1185">Reference proteome</keyword>
<dbReference type="Gene3D" id="1.10.600.10">
    <property type="entry name" value="Farnesyl Diphosphate Synthase"/>
    <property type="match status" value="1"/>
</dbReference>
<dbReference type="AlphaFoldDB" id="A0A2Z6MCC1"/>
<dbReference type="GO" id="GO:0000287">
    <property type="term" value="F:magnesium ion binding"/>
    <property type="evidence" value="ECO:0007669"/>
    <property type="project" value="InterPro"/>
</dbReference>
<dbReference type="SFLD" id="SFLDG01019">
    <property type="entry name" value="Terpene_Cyclase_Like_1_C_Termi"/>
    <property type="match status" value="1"/>
</dbReference>
<dbReference type="InterPro" id="IPR034741">
    <property type="entry name" value="Terpene_cyclase-like_1_C"/>
</dbReference>
<dbReference type="SFLD" id="SFLDS00005">
    <property type="entry name" value="Isoprenoid_Synthase_Type_I"/>
    <property type="match status" value="1"/>
</dbReference>
<dbReference type="EMBL" id="DF973397">
    <property type="protein sequence ID" value="GAU29471.1"/>
    <property type="molecule type" value="Genomic_DNA"/>
</dbReference>
<dbReference type="SUPFAM" id="SSF48576">
    <property type="entry name" value="Terpenoid synthases"/>
    <property type="match status" value="1"/>
</dbReference>
<feature type="domain" description="Terpene synthase metal-binding" evidence="6">
    <location>
        <begin position="108"/>
        <end position="307"/>
    </location>
</feature>
<organism evidence="7 8">
    <name type="scientific">Trifolium subterraneum</name>
    <name type="common">Subterranean clover</name>
    <dbReference type="NCBI Taxonomy" id="3900"/>
    <lineage>
        <taxon>Eukaryota</taxon>
        <taxon>Viridiplantae</taxon>
        <taxon>Streptophyta</taxon>
        <taxon>Embryophyta</taxon>
        <taxon>Tracheophyta</taxon>
        <taxon>Spermatophyta</taxon>
        <taxon>Magnoliopsida</taxon>
        <taxon>eudicotyledons</taxon>
        <taxon>Gunneridae</taxon>
        <taxon>Pentapetalae</taxon>
        <taxon>rosids</taxon>
        <taxon>fabids</taxon>
        <taxon>Fabales</taxon>
        <taxon>Fabaceae</taxon>
        <taxon>Papilionoideae</taxon>
        <taxon>50 kb inversion clade</taxon>
        <taxon>NPAAA clade</taxon>
        <taxon>Hologalegina</taxon>
        <taxon>IRL clade</taxon>
        <taxon>Trifolieae</taxon>
        <taxon>Trifolium</taxon>
    </lineage>
</organism>
<proteinExistence type="predicted"/>
<gene>
    <name evidence="7" type="ORF">TSUD_65060</name>
</gene>
<dbReference type="InterPro" id="IPR036965">
    <property type="entry name" value="Terpene_synth_N_sf"/>
</dbReference>
<evidence type="ECO:0000259" key="5">
    <source>
        <dbReference type="Pfam" id="PF01397"/>
    </source>
</evidence>
<feature type="domain" description="Terpene synthase N-terminal" evidence="5">
    <location>
        <begin position="4"/>
        <end position="75"/>
    </location>
</feature>